<gene>
    <name evidence="1" type="ORF">POCTA_138.1.T0260218</name>
</gene>
<sequence length="88" mass="10559">MIDYQLFYYNKNSKFNQKMFQKEDILKSQKSISILGQTITLERIQELNILYRKTKPKSTIKIRSNTIHITDQMTKPIKQKRVQSIHDV</sequence>
<proteinExistence type="predicted"/>
<dbReference type="OrthoDB" id="10414084at2759"/>
<protein>
    <submittedName>
        <fullName evidence="1">Uncharacterized protein</fullName>
    </submittedName>
</protein>
<name>A0A8S1TKV6_PAROT</name>
<evidence type="ECO:0000313" key="1">
    <source>
        <dbReference type="EMBL" id="CAD8152348.1"/>
    </source>
</evidence>
<comment type="caution">
    <text evidence="1">The sequence shown here is derived from an EMBL/GenBank/DDBJ whole genome shotgun (WGS) entry which is preliminary data.</text>
</comment>
<evidence type="ECO:0000313" key="2">
    <source>
        <dbReference type="Proteomes" id="UP000683925"/>
    </source>
</evidence>
<dbReference type="EMBL" id="CAJJDP010000026">
    <property type="protein sequence ID" value="CAD8152348.1"/>
    <property type="molecule type" value="Genomic_DNA"/>
</dbReference>
<accession>A0A8S1TKV6</accession>
<organism evidence="1 2">
    <name type="scientific">Paramecium octaurelia</name>
    <dbReference type="NCBI Taxonomy" id="43137"/>
    <lineage>
        <taxon>Eukaryota</taxon>
        <taxon>Sar</taxon>
        <taxon>Alveolata</taxon>
        <taxon>Ciliophora</taxon>
        <taxon>Intramacronucleata</taxon>
        <taxon>Oligohymenophorea</taxon>
        <taxon>Peniculida</taxon>
        <taxon>Parameciidae</taxon>
        <taxon>Paramecium</taxon>
    </lineage>
</organism>
<dbReference type="AlphaFoldDB" id="A0A8S1TKV6"/>
<keyword evidence="2" id="KW-1185">Reference proteome</keyword>
<dbReference type="Proteomes" id="UP000683925">
    <property type="component" value="Unassembled WGS sequence"/>
</dbReference>
<reference evidence="1" key="1">
    <citation type="submission" date="2021-01" db="EMBL/GenBank/DDBJ databases">
        <authorList>
            <consortium name="Genoscope - CEA"/>
            <person name="William W."/>
        </authorList>
    </citation>
    <scope>NUCLEOTIDE SEQUENCE</scope>
</reference>